<dbReference type="PANTHER" id="PTHR22847">
    <property type="entry name" value="WD40 REPEAT PROTEIN"/>
    <property type="match status" value="1"/>
</dbReference>
<dbReference type="PANTHER" id="PTHR22847:SF637">
    <property type="entry name" value="WD REPEAT DOMAIN 5B"/>
    <property type="match status" value="1"/>
</dbReference>
<reference evidence="5 6" key="1">
    <citation type="journal article" date="2013" name="Curr. Biol.">
        <title>The Genome of the Foraminiferan Reticulomyxa filosa.</title>
        <authorList>
            <person name="Glockner G."/>
            <person name="Hulsmann N."/>
            <person name="Schleicher M."/>
            <person name="Noegel A.A."/>
            <person name="Eichinger L."/>
            <person name="Gallinger C."/>
            <person name="Pawlowski J."/>
            <person name="Sierra R."/>
            <person name="Euteneuer U."/>
            <person name="Pillet L."/>
            <person name="Moustafa A."/>
            <person name="Platzer M."/>
            <person name="Groth M."/>
            <person name="Szafranski K."/>
            <person name="Schliwa M."/>
        </authorList>
    </citation>
    <scope>NUCLEOTIDE SEQUENCE [LARGE SCALE GENOMIC DNA]</scope>
</reference>
<dbReference type="GO" id="GO:0042393">
    <property type="term" value="F:histone binding"/>
    <property type="evidence" value="ECO:0007669"/>
    <property type="project" value="TreeGrafter"/>
</dbReference>
<dbReference type="SUPFAM" id="SSF50978">
    <property type="entry name" value="WD40 repeat-like"/>
    <property type="match status" value="1"/>
</dbReference>
<dbReference type="Gene3D" id="2.130.10.10">
    <property type="entry name" value="YVTN repeat-like/Quinoprotein amine dehydrogenase"/>
    <property type="match status" value="1"/>
</dbReference>
<evidence type="ECO:0000256" key="2">
    <source>
        <dbReference type="ARBA" id="ARBA00022737"/>
    </source>
</evidence>
<gene>
    <name evidence="5" type="ORF">RFI_36108</name>
</gene>
<feature type="non-terminal residue" evidence="5">
    <location>
        <position position="1"/>
    </location>
</feature>
<dbReference type="GO" id="GO:0048188">
    <property type="term" value="C:Set1C/COMPASS complex"/>
    <property type="evidence" value="ECO:0007669"/>
    <property type="project" value="TreeGrafter"/>
</dbReference>
<dbReference type="Proteomes" id="UP000023152">
    <property type="component" value="Unassembled WGS sequence"/>
</dbReference>
<accession>X6LI94</accession>
<keyword evidence="2" id="KW-0677">Repeat</keyword>
<keyword evidence="4" id="KW-0472">Membrane</keyword>
<keyword evidence="6" id="KW-1185">Reference proteome</keyword>
<sequence>DGSETLINSLSIMSVHLFFFYLVSIKIFKYVYSIDYSTIDNDQFICPISEDKTVHVWDFDSNKHIQLFKGHSDQVVCGILKHANCYINNIGVLSGNGYTISSGSFNQIIRIWDIEKSKRLNVFKGHNGYVRSEKYGSNELVNKILSGSQIKVAEKEIMIVIVVFICVMVQPKTQFKKKCGVYVFIYVIVFATLLKARQKFQAHFPNKQEKE</sequence>
<evidence type="ECO:0000256" key="4">
    <source>
        <dbReference type="SAM" id="Phobius"/>
    </source>
</evidence>
<protein>
    <submittedName>
        <fullName evidence="5">WD-40 repeat protein</fullName>
    </submittedName>
</protein>
<proteinExistence type="predicted"/>
<feature type="repeat" description="WD" evidence="3">
    <location>
        <begin position="96"/>
        <end position="122"/>
    </location>
</feature>
<dbReference type="Pfam" id="PF00400">
    <property type="entry name" value="WD40"/>
    <property type="match status" value="1"/>
</dbReference>
<dbReference type="InterPro" id="IPR036322">
    <property type="entry name" value="WD40_repeat_dom_sf"/>
</dbReference>
<evidence type="ECO:0000313" key="6">
    <source>
        <dbReference type="Proteomes" id="UP000023152"/>
    </source>
</evidence>
<dbReference type="InterPro" id="IPR015943">
    <property type="entry name" value="WD40/YVTN_repeat-like_dom_sf"/>
</dbReference>
<keyword evidence="1 3" id="KW-0853">WD repeat</keyword>
<evidence type="ECO:0000256" key="3">
    <source>
        <dbReference type="PROSITE-ProRule" id="PRU00221"/>
    </source>
</evidence>
<feature type="transmembrane region" description="Helical" evidence="4">
    <location>
        <begin position="179"/>
        <end position="196"/>
    </location>
</feature>
<organism evidence="5 6">
    <name type="scientific">Reticulomyxa filosa</name>
    <dbReference type="NCBI Taxonomy" id="46433"/>
    <lineage>
        <taxon>Eukaryota</taxon>
        <taxon>Sar</taxon>
        <taxon>Rhizaria</taxon>
        <taxon>Retaria</taxon>
        <taxon>Foraminifera</taxon>
        <taxon>Monothalamids</taxon>
        <taxon>Reticulomyxidae</taxon>
        <taxon>Reticulomyxa</taxon>
    </lineage>
</organism>
<dbReference type="AlphaFoldDB" id="X6LI94"/>
<comment type="caution">
    <text evidence="5">The sequence shown here is derived from an EMBL/GenBank/DDBJ whole genome shotgun (WGS) entry which is preliminary data.</text>
</comment>
<name>X6LI94_RETFI</name>
<feature type="transmembrane region" description="Helical" evidence="4">
    <location>
        <begin position="6"/>
        <end position="23"/>
    </location>
</feature>
<keyword evidence="4" id="KW-1133">Transmembrane helix</keyword>
<evidence type="ECO:0000313" key="5">
    <source>
        <dbReference type="EMBL" id="ETO01334.1"/>
    </source>
</evidence>
<dbReference type="EMBL" id="ASPP01038569">
    <property type="protein sequence ID" value="ETO01334.1"/>
    <property type="molecule type" value="Genomic_DNA"/>
</dbReference>
<dbReference type="PROSITE" id="PS50082">
    <property type="entry name" value="WD_REPEATS_2"/>
    <property type="match status" value="1"/>
</dbReference>
<keyword evidence="4" id="KW-0812">Transmembrane</keyword>
<evidence type="ECO:0000256" key="1">
    <source>
        <dbReference type="ARBA" id="ARBA00022574"/>
    </source>
</evidence>
<dbReference type="InterPro" id="IPR001680">
    <property type="entry name" value="WD40_rpt"/>
</dbReference>